<protein>
    <submittedName>
        <fullName evidence="2">Uncharacterized protein</fullName>
    </submittedName>
</protein>
<evidence type="ECO:0000313" key="2">
    <source>
        <dbReference type="EMBL" id="TNN67595.1"/>
    </source>
</evidence>
<sequence>MQPMEVTRARIPRFISSQAGGRGGREGGKKKEEHLVLLSEEIDGEYFTSTQVTCRPEGQGGRSRPEEEHGRNYPATHASLCLVLCNHKLICSLFPVLRCTPGPIEDTAIRAGRAGVRSDRLLFVRRHSFTSVPREARAVDTREESRREETEGN</sequence>
<accession>A0A4Z2HQM8</accession>
<reference evidence="2 3" key="1">
    <citation type="submission" date="2019-03" db="EMBL/GenBank/DDBJ databases">
        <title>First draft genome of Liparis tanakae, snailfish: a comprehensive survey of snailfish specific genes.</title>
        <authorList>
            <person name="Kim W."/>
            <person name="Song I."/>
            <person name="Jeong J.-H."/>
            <person name="Kim D."/>
            <person name="Kim S."/>
            <person name="Ryu S."/>
            <person name="Song J.Y."/>
            <person name="Lee S.K."/>
        </authorList>
    </citation>
    <scope>NUCLEOTIDE SEQUENCE [LARGE SCALE GENOMIC DNA]</scope>
    <source>
        <tissue evidence="2">Muscle</tissue>
    </source>
</reference>
<evidence type="ECO:0000313" key="3">
    <source>
        <dbReference type="Proteomes" id="UP000314294"/>
    </source>
</evidence>
<feature type="region of interest" description="Disordered" evidence="1">
    <location>
        <begin position="52"/>
        <end position="71"/>
    </location>
</feature>
<keyword evidence="3" id="KW-1185">Reference proteome</keyword>
<name>A0A4Z2HQM8_9TELE</name>
<feature type="region of interest" description="Disordered" evidence="1">
    <location>
        <begin position="1"/>
        <end position="30"/>
    </location>
</feature>
<proteinExistence type="predicted"/>
<gene>
    <name evidence="2" type="ORF">EYF80_022164</name>
</gene>
<dbReference type="EMBL" id="SRLO01000201">
    <property type="protein sequence ID" value="TNN67595.1"/>
    <property type="molecule type" value="Genomic_DNA"/>
</dbReference>
<evidence type="ECO:0000256" key="1">
    <source>
        <dbReference type="SAM" id="MobiDB-lite"/>
    </source>
</evidence>
<comment type="caution">
    <text evidence="2">The sequence shown here is derived from an EMBL/GenBank/DDBJ whole genome shotgun (WGS) entry which is preliminary data.</text>
</comment>
<dbReference type="Proteomes" id="UP000314294">
    <property type="component" value="Unassembled WGS sequence"/>
</dbReference>
<dbReference type="AlphaFoldDB" id="A0A4Z2HQM8"/>
<organism evidence="2 3">
    <name type="scientific">Liparis tanakae</name>
    <name type="common">Tanaka's snailfish</name>
    <dbReference type="NCBI Taxonomy" id="230148"/>
    <lineage>
        <taxon>Eukaryota</taxon>
        <taxon>Metazoa</taxon>
        <taxon>Chordata</taxon>
        <taxon>Craniata</taxon>
        <taxon>Vertebrata</taxon>
        <taxon>Euteleostomi</taxon>
        <taxon>Actinopterygii</taxon>
        <taxon>Neopterygii</taxon>
        <taxon>Teleostei</taxon>
        <taxon>Neoteleostei</taxon>
        <taxon>Acanthomorphata</taxon>
        <taxon>Eupercaria</taxon>
        <taxon>Perciformes</taxon>
        <taxon>Cottioidei</taxon>
        <taxon>Cottales</taxon>
        <taxon>Liparidae</taxon>
        <taxon>Liparis</taxon>
    </lineage>
</organism>